<dbReference type="InterPro" id="IPR001471">
    <property type="entry name" value="AP2/ERF_dom"/>
</dbReference>
<evidence type="ECO:0000259" key="7">
    <source>
        <dbReference type="PROSITE" id="PS51032"/>
    </source>
</evidence>
<dbReference type="GO" id="GO:0005634">
    <property type="term" value="C:nucleus"/>
    <property type="evidence" value="ECO:0007669"/>
    <property type="project" value="UniProtKB-SubCell"/>
</dbReference>
<dbReference type="GO" id="GO:0003677">
    <property type="term" value="F:DNA binding"/>
    <property type="evidence" value="ECO:0007669"/>
    <property type="project" value="UniProtKB-KW"/>
</dbReference>
<keyword evidence="3" id="KW-0238">DNA-binding</keyword>
<evidence type="ECO:0000256" key="6">
    <source>
        <dbReference type="SAM" id="Coils"/>
    </source>
</evidence>
<keyword evidence="9" id="KW-1185">Reference proteome</keyword>
<evidence type="ECO:0000256" key="2">
    <source>
        <dbReference type="ARBA" id="ARBA00023015"/>
    </source>
</evidence>
<dbReference type="PROSITE" id="PS51032">
    <property type="entry name" value="AP2_ERF"/>
    <property type="match status" value="1"/>
</dbReference>
<evidence type="ECO:0000256" key="1">
    <source>
        <dbReference type="ARBA" id="ARBA00004123"/>
    </source>
</evidence>
<reference evidence="8 9" key="1">
    <citation type="submission" date="2020-08" db="EMBL/GenBank/DDBJ databases">
        <title>Plant Genome Project.</title>
        <authorList>
            <person name="Zhang R.-G."/>
        </authorList>
    </citation>
    <scope>NUCLEOTIDE SEQUENCE [LARGE SCALE GENOMIC DNA]</scope>
    <source>
        <tissue evidence="8">Rhizome</tissue>
    </source>
</reference>
<dbReference type="AlphaFoldDB" id="A0A8J5KLR5"/>
<keyword evidence="5" id="KW-0539">Nucleus</keyword>
<evidence type="ECO:0000313" key="9">
    <source>
        <dbReference type="Proteomes" id="UP000734854"/>
    </source>
</evidence>
<keyword evidence="4" id="KW-0804">Transcription</keyword>
<sequence>MIERINLVHSVSQLQVVINTLTATATNHQMELETATSKEATIRAYFEVIQKEFRFLKVELGATQGENKQAKALVEARQCDLEVALIAEAQGQEASLAELQDFIAILEDQKDQLEDQVSKLKEQQAGKDERWTPRRRNYCDQRSFMICTPLPLIPFLAPSSPFLCSFSFHQSIGQMKKGRVLVEPAAAVAETRFRGVRKRPWGRFAAEIRDPWNLRLGRGCRSGLRLRRSCVPWFQGQDQLSPSRRRCCVSHPYSCIPLPSLR</sequence>
<dbReference type="EMBL" id="JACMSC010000013">
    <property type="protein sequence ID" value="KAG6493021.1"/>
    <property type="molecule type" value="Genomic_DNA"/>
</dbReference>
<evidence type="ECO:0000256" key="4">
    <source>
        <dbReference type="ARBA" id="ARBA00023163"/>
    </source>
</evidence>
<accession>A0A8J5KLR5</accession>
<feature type="coiled-coil region" evidence="6">
    <location>
        <begin position="96"/>
        <end position="130"/>
    </location>
</feature>
<dbReference type="Proteomes" id="UP000734854">
    <property type="component" value="Unassembled WGS sequence"/>
</dbReference>
<proteinExistence type="predicted"/>
<dbReference type="Gene3D" id="3.30.730.10">
    <property type="entry name" value="AP2/ERF domain"/>
    <property type="match status" value="1"/>
</dbReference>
<dbReference type="GO" id="GO:0003700">
    <property type="term" value="F:DNA-binding transcription factor activity"/>
    <property type="evidence" value="ECO:0007669"/>
    <property type="project" value="InterPro"/>
</dbReference>
<feature type="domain" description="AP2/ERF" evidence="7">
    <location>
        <begin position="192"/>
        <end position="226"/>
    </location>
</feature>
<protein>
    <recommendedName>
        <fullName evidence="7">AP2/ERF domain-containing protein</fullName>
    </recommendedName>
</protein>
<keyword evidence="6" id="KW-0175">Coiled coil</keyword>
<comment type="caution">
    <text evidence="8">The sequence shown here is derived from an EMBL/GenBank/DDBJ whole genome shotgun (WGS) entry which is preliminary data.</text>
</comment>
<comment type="subcellular location">
    <subcellularLocation>
        <location evidence="1">Nucleus</location>
    </subcellularLocation>
</comment>
<name>A0A8J5KLR5_ZINOF</name>
<keyword evidence="2" id="KW-0805">Transcription regulation</keyword>
<organism evidence="8 9">
    <name type="scientific">Zingiber officinale</name>
    <name type="common">Ginger</name>
    <name type="synonym">Amomum zingiber</name>
    <dbReference type="NCBI Taxonomy" id="94328"/>
    <lineage>
        <taxon>Eukaryota</taxon>
        <taxon>Viridiplantae</taxon>
        <taxon>Streptophyta</taxon>
        <taxon>Embryophyta</taxon>
        <taxon>Tracheophyta</taxon>
        <taxon>Spermatophyta</taxon>
        <taxon>Magnoliopsida</taxon>
        <taxon>Liliopsida</taxon>
        <taxon>Zingiberales</taxon>
        <taxon>Zingiberaceae</taxon>
        <taxon>Zingiber</taxon>
    </lineage>
</organism>
<evidence type="ECO:0000256" key="3">
    <source>
        <dbReference type="ARBA" id="ARBA00023125"/>
    </source>
</evidence>
<dbReference type="InterPro" id="IPR036955">
    <property type="entry name" value="AP2/ERF_dom_sf"/>
</dbReference>
<evidence type="ECO:0000256" key="5">
    <source>
        <dbReference type="ARBA" id="ARBA00023242"/>
    </source>
</evidence>
<gene>
    <name evidence="8" type="ORF">ZIOFF_047994</name>
</gene>
<evidence type="ECO:0000313" key="8">
    <source>
        <dbReference type="EMBL" id="KAG6493021.1"/>
    </source>
</evidence>